<sequence>MDKITPGQDELKALAIALAPFMAAAAQRRHSMVHLELDPAQLLGLPTARAGAGRMLVAVAGGPPIEVLAKAIELAQSPQ</sequence>
<proteinExistence type="predicted"/>
<accession>A0ABW0J4R1</accession>
<dbReference type="RefSeq" id="WP_377709600.1">
    <property type="nucleotide sequence ID" value="NZ_JBHSMP010000007.1"/>
</dbReference>
<comment type="caution">
    <text evidence="1">The sequence shown here is derived from an EMBL/GenBank/DDBJ whole genome shotgun (WGS) entry which is preliminary data.</text>
</comment>
<name>A0ABW0J4R1_9BURK</name>
<keyword evidence="2" id="KW-1185">Reference proteome</keyword>
<reference evidence="2" key="1">
    <citation type="journal article" date="2019" name="Int. J. Syst. Evol. Microbiol.">
        <title>The Global Catalogue of Microorganisms (GCM) 10K type strain sequencing project: providing services to taxonomists for standard genome sequencing and annotation.</title>
        <authorList>
            <consortium name="The Broad Institute Genomics Platform"/>
            <consortium name="The Broad Institute Genome Sequencing Center for Infectious Disease"/>
            <person name="Wu L."/>
            <person name="Ma J."/>
        </authorList>
    </citation>
    <scope>NUCLEOTIDE SEQUENCE [LARGE SCALE GENOMIC DNA]</scope>
    <source>
        <strain evidence="2">CCUG 56042</strain>
    </source>
</reference>
<protein>
    <submittedName>
        <fullName evidence="1">Uncharacterized protein</fullName>
    </submittedName>
</protein>
<evidence type="ECO:0000313" key="2">
    <source>
        <dbReference type="Proteomes" id="UP001596103"/>
    </source>
</evidence>
<evidence type="ECO:0000313" key="1">
    <source>
        <dbReference type="EMBL" id="MFC5427955.1"/>
    </source>
</evidence>
<organism evidence="1 2">
    <name type="scientific">Paraburkholderia denitrificans</name>
    <dbReference type="NCBI Taxonomy" id="694025"/>
    <lineage>
        <taxon>Bacteria</taxon>
        <taxon>Pseudomonadati</taxon>
        <taxon>Pseudomonadota</taxon>
        <taxon>Betaproteobacteria</taxon>
        <taxon>Burkholderiales</taxon>
        <taxon>Burkholderiaceae</taxon>
        <taxon>Paraburkholderia</taxon>
    </lineage>
</organism>
<dbReference type="Proteomes" id="UP001596103">
    <property type="component" value="Unassembled WGS sequence"/>
</dbReference>
<dbReference type="EMBL" id="JBHSMP010000007">
    <property type="protein sequence ID" value="MFC5427955.1"/>
    <property type="molecule type" value="Genomic_DNA"/>
</dbReference>
<gene>
    <name evidence="1" type="ORF">ACFPTO_03895</name>
</gene>